<dbReference type="SUPFAM" id="SSF109854">
    <property type="entry name" value="DinB/YfiT-like putative metalloenzymes"/>
    <property type="match status" value="1"/>
</dbReference>
<evidence type="ECO:0008006" key="6">
    <source>
        <dbReference type="Google" id="ProtNLM"/>
    </source>
</evidence>
<feature type="binding site" evidence="3">
    <location>
        <position position="131"/>
    </location>
    <ligand>
        <name>a divalent metal cation</name>
        <dbReference type="ChEBI" id="CHEBI:60240"/>
    </ligand>
</feature>
<evidence type="ECO:0000256" key="3">
    <source>
        <dbReference type="PIRSR" id="PIRSR607837-1"/>
    </source>
</evidence>
<keyword evidence="2 3" id="KW-0479">Metal-binding</keyword>
<protein>
    <recommendedName>
        <fullName evidence="6">Damage-inducible protein DinB</fullName>
    </recommendedName>
</protein>
<dbReference type="Proteomes" id="UP000789845">
    <property type="component" value="Unassembled WGS sequence"/>
</dbReference>
<keyword evidence="5" id="KW-1185">Reference proteome</keyword>
<evidence type="ECO:0000313" key="4">
    <source>
        <dbReference type="EMBL" id="CAG9607368.1"/>
    </source>
</evidence>
<gene>
    <name evidence="4" type="ORF">NEOCIP111885_01059</name>
</gene>
<evidence type="ECO:0000256" key="1">
    <source>
        <dbReference type="ARBA" id="ARBA00008635"/>
    </source>
</evidence>
<dbReference type="EMBL" id="CAKJTG010000005">
    <property type="protein sequence ID" value="CAG9607368.1"/>
    <property type="molecule type" value="Genomic_DNA"/>
</dbReference>
<dbReference type="RefSeq" id="WP_230495635.1">
    <property type="nucleotide sequence ID" value="NZ_CAKJTG010000005.1"/>
</dbReference>
<dbReference type="Pfam" id="PF05163">
    <property type="entry name" value="DinB"/>
    <property type="match status" value="1"/>
</dbReference>
<feature type="binding site" evidence="3">
    <location>
        <position position="48"/>
    </location>
    <ligand>
        <name>a divalent metal cation</name>
        <dbReference type="ChEBI" id="CHEBI:60240"/>
    </ligand>
</feature>
<comment type="caution">
    <text evidence="4">The sequence shown here is derived from an EMBL/GenBank/DDBJ whole genome shotgun (WGS) entry which is preliminary data.</text>
</comment>
<dbReference type="GO" id="GO:0046872">
    <property type="term" value="F:metal ion binding"/>
    <property type="evidence" value="ECO:0007669"/>
    <property type="project" value="UniProtKB-KW"/>
</dbReference>
<proteinExistence type="inferred from homology"/>
<sequence>MFYSLNDFLKSWLYESGITLKLFNNLTDESLNQEITEENWTLGRVSWHIVTAIRSMTSGSDLAFVAESEDFPVPPSAKFIADSYSQATEALFNAVVNQWTDENLTQTVDFFGQEMTNGMMLQFLIQHQIHHRGQMTVLMRQAGLTIPGIYGPSKEEWAQMGMEAPKM</sequence>
<evidence type="ECO:0000256" key="2">
    <source>
        <dbReference type="ARBA" id="ARBA00022723"/>
    </source>
</evidence>
<dbReference type="InterPro" id="IPR034660">
    <property type="entry name" value="DinB/YfiT-like"/>
</dbReference>
<feature type="binding site" evidence="3">
    <location>
        <position position="127"/>
    </location>
    <ligand>
        <name>a divalent metal cation</name>
        <dbReference type="ChEBI" id="CHEBI:60240"/>
    </ligand>
</feature>
<evidence type="ECO:0000313" key="5">
    <source>
        <dbReference type="Proteomes" id="UP000789845"/>
    </source>
</evidence>
<reference evidence="4" key="1">
    <citation type="submission" date="2021-10" db="EMBL/GenBank/DDBJ databases">
        <authorList>
            <person name="Criscuolo A."/>
        </authorList>
    </citation>
    <scope>NUCLEOTIDE SEQUENCE</scope>
    <source>
        <strain evidence="4">CIP111885</strain>
    </source>
</reference>
<organism evidence="4 5">
    <name type="scientific">Pseudoneobacillus rhizosphaerae</name>
    <dbReference type="NCBI Taxonomy" id="2880968"/>
    <lineage>
        <taxon>Bacteria</taxon>
        <taxon>Bacillati</taxon>
        <taxon>Bacillota</taxon>
        <taxon>Bacilli</taxon>
        <taxon>Bacillales</taxon>
        <taxon>Bacillaceae</taxon>
        <taxon>Pseudoneobacillus</taxon>
    </lineage>
</organism>
<dbReference type="Gene3D" id="1.20.120.450">
    <property type="entry name" value="dinb family like domain"/>
    <property type="match status" value="1"/>
</dbReference>
<dbReference type="InterPro" id="IPR007837">
    <property type="entry name" value="DinB"/>
</dbReference>
<name>A0A9C7L9Y8_9BACI</name>
<dbReference type="AlphaFoldDB" id="A0A9C7L9Y8"/>
<comment type="similarity">
    <text evidence="1">Belongs to the DinB family.</text>
</comment>
<accession>A0A9C7L9Y8</accession>